<keyword evidence="1" id="KW-0472">Membrane</keyword>
<keyword evidence="1" id="KW-0812">Transmembrane</keyword>
<accession>A0A840FP95</accession>
<dbReference type="AlphaFoldDB" id="A0A840FP95"/>
<feature type="transmembrane region" description="Helical" evidence="1">
    <location>
        <begin position="6"/>
        <end position="23"/>
    </location>
</feature>
<dbReference type="EMBL" id="JACIEV010000020">
    <property type="protein sequence ID" value="MBB4155708.1"/>
    <property type="molecule type" value="Genomic_DNA"/>
</dbReference>
<evidence type="ECO:0000313" key="3">
    <source>
        <dbReference type="Proteomes" id="UP000529795"/>
    </source>
</evidence>
<evidence type="ECO:0000256" key="1">
    <source>
        <dbReference type="SAM" id="Phobius"/>
    </source>
</evidence>
<reference evidence="2 3" key="1">
    <citation type="submission" date="2020-08" db="EMBL/GenBank/DDBJ databases">
        <title>Genomic Encyclopedia of Type Strains, Phase IV (KMG-IV): sequencing the most valuable type-strain genomes for metagenomic binning, comparative biology and taxonomic classification.</title>
        <authorList>
            <person name="Goeker M."/>
        </authorList>
    </citation>
    <scope>NUCLEOTIDE SEQUENCE [LARGE SCALE GENOMIC DNA]</scope>
    <source>
        <strain evidence="2 3">YC6723</strain>
    </source>
</reference>
<evidence type="ECO:0000313" key="2">
    <source>
        <dbReference type="EMBL" id="MBB4155708.1"/>
    </source>
</evidence>
<keyword evidence="1" id="KW-1133">Transmembrane helix</keyword>
<dbReference type="RefSeq" id="WP_183987435.1">
    <property type="nucleotide sequence ID" value="NZ_JACIEV010000020.1"/>
</dbReference>
<name>A0A840FP95_9SPHN</name>
<comment type="caution">
    <text evidence="2">The sequence shown here is derived from an EMBL/GenBank/DDBJ whole genome shotgun (WGS) entry which is preliminary data.</text>
</comment>
<protein>
    <submittedName>
        <fullName evidence="2">Uncharacterized protein</fullName>
    </submittedName>
</protein>
<keyword evidence="3" id="KW-1185">Reference proteome</keyword>
<organism evidence="2 3">
    <name type="scientific">Sphingomonas jinjuensis</name>
    <dbReference type="NCBI Taxonomy" id="535907"/>
    <lineage>
        <taxon>Bacteria</taxon>
        <taxon>Pseudomonadati</taxon>
        <taxon>Pseudomonadota</taxon>
        <taxon>Alphaproteobacteria</taxon>
        <taxon>Sphingomonadales</taxon>
        <taxon>Sphingomonadaceae</taxon>
        <taxon>Sphingomonas</taxon>
    </lineage>
</organism>
<sequence>MASIWLFVVVGGPILLGLAILYARTRNRVSPRQEAKIERATQRLYKQESRKDDRATR</sequence>
<gene>
    <name evidence="2" type="ORF">GGQ80_003633</name>
</gene>
<dbReference type="Proteomes" id="UP000529795">
    <property type="component" value="Unassembled WGS sequence"/>
</dbReference>
<proteinExistence type="predicted"/>